<dbReference type="RefSeq" id="YP_010114695.1">
    <property type="nucleotide sequence ID" value="NC_055917.2"/>
</dbReference>
<dbReference type="EMBL" id="MW419775">
    <property type="protein sequence ID" value="QQO40339.1"/>
    <property type="molecule type" value="Genomic_DNA"/>
</dbReference>
<organism evidence="1 2">
    <name type="scientific">Bacillus phage WhyPhy</name>
    <dbReference type="NCBI Taxonomy" id="2801480"/>
    <lineage>
        <taxon>Viruses</taxon>
        <taxon>Duplodnaviria</taxon>
        <taxon>Heunggongvirae</taxon>
        <taxon>Uroviricota</taxon>
        <taxon>Caudoviricetes</taxon>
        <taxon>Salasmaviridae</taxon>
        <taxon>Bundooravirus</taxon>
        <taxon>Bundooravirus whyphy</taxon>
    </lineage>
</organism>
<name>A0A7T8C4D9_9CAUD</name>
<accession>A0A7T8C4D9</accession>
<keyword evidence="2" id="KW-1185">Reference proteome</keyword>
<dbReference type="KEGG" id="vg:65133271"/>
<reference evidence="1" key="1">
    <citation type="submission" date="2020-12" db="EMBL/GenBank/DDBJ databases">
        <authorList>
            <person name="Brown N.J."/>
            <person name="Benedetto N.J."/>
            <person name="Temple L.M."/>
        </authorList>
    </citation>
    <scope>NUCLEOTIDE SEQUENCE [LARGE SCALE GENOMIC DNA]</scope>
</reference>
<gene>
    <name evidence="1" type="primary">6</name>
    <name evidence="1" type="ORF">WHYPHY_6</name>
</gene>
<sequence>MIENVKSTTIFITIGEMYVSHVSHNLFAEEINKLDIDKIYGRMNDQFIEKCYQFDNVQQAQEICRHLLKMGLKPVINKRSIVIRDEEFPVTEENKHDDLTRGIHYDTI</sequence>
<proteinExistence type="predicted"/>
<evidence type="ECO:0000313" key="1">
    <source>
        <dbReference type="EMBL" id="QQO40339.1"/>
    </source>
</evidence>
<protein>
    <submittedName>
        <fullName evidence="1">Uncharacterized protein</fullName>
    </submittedName>
</protein>
<dbReference type="GeneID" id="65133271"/>
<evidence type="ECO:0000313" key="2">
    <source>
        <dbReference type="Proteomes" id="UP000596172"/>
    </source>
</evidence>
<dbReference type="Proteomes" id="UP000596172">
    <property type="component" value="Segment"/>
</dbReference>